<organism evidence="1 2">
    <name type="scientific">Streptomyces phage Daudau</name>
    <dbReference type="NCBI Taxonomy" id="2041206"/>
    <lineage>
        <taxon>Viruses</taxon>
        <taxon>Duplodnaviria</taxon>
        <taxon>Heunggongvirae</taxon>
        <taxon>Uroviricota</taxon>
        <taxon>Caudoviricetes</taxon>
        <taxon>Arquatrovirinae</taxon>
        <taxon>Caelumvirus</taxon>
        <taxon>Caelumvirus daudau</taxon>
    </lineage>
</organism>
<dbReference type="EMBL" id="MF766045">
    <property type="protein sequence ID" value="ATI18782.1"/>
    <property type="molecule type" value="Genomic_DNA"/>
</dbReference>
<reference evidence="1 2" key="1">
    <citation type="submission" date="2017-08" db="EMBL/GenBank/DDBJ databases">
        <authorList>
            <person name="Li A."/>
            <person name="King A.R."/>
            <person name="Webb M.E."/>
            <person name="Bhuiyan S."/>
            <person name="Layton S.R."/>
            <person name="Kim T."/>
            <person name="Hughes L.E."/>
            <person name="Garlena R.A."/>
            <person name="Russell D.A."/>
            <person name="Pope W.H."/>
            <person name="Jacobs-Sera D."/>
            <person name="Hendrix R.W."/>
            <person name="Hatfull G.F."/>
        </authorList>
    </citation>
    <scope>NUCLEOTIDE SEQUENCE [LARGE SCALE GENOMIC DNA]</scope>
</reference>
<evidence type="ECO:0000313" key="2">
    <source>
        <dbReference type="Proteomes" id="UP000229313"/>
    </source>
</evidence>
<keyword evidence="2" id="KW-1185">Reference proteome</keyword>
<evidence type="ECO:0000313" key="1">
    <source>
        <dbReference type="EMBL" id="ATI18782.1"/>
    </source>
</evidence>
<name>A0A291LH97_9CAUD</name>
<dbReference type="Proteomes" id="UP000229313">
    <property type="component" value="Segment"/>
</dbReference>
<protein>
    <submittedName>
        <fullName evidence="1">Uncharacterized protein</fullName>
    </submittedName>
</protein>
<proteinExistence type="predicted"/>
<sequence length="42" mass="4588">MYGTTSPAPVDKVATFNDGWSDSKQDDCDNGSLYACNWLEAN</sequence>
<gene>
    <name evidence="1" type="ORF">SEA_DAUDAU_81</name>
</gene>
<accession>A0A291LH97</accession>